<protein>
    <submittedName>
        <fullName evidence="2">Uncharacterized protein</fullName>
    </submittedName>
</protein>
<name>A0ABD3H0A6_9MARC</name>
<feature type="region of interest" description="Disordered" evidence="1">
    <location>
        <begin position="1"/>
        <end position="168"/>
    </location>
</feature>
<dbReference type="AlphaFoldDB" id="A0ABD3H0A6"/>
<evidence type="ECO:0000313" key="3">
    <source>
        <dbReference type="Proteomes" id="UP001633002"/>
    </source>
</evidence>
<evidence type="ECO:0000313" key="2">
    <source>
        <dbReference type="EMBL" id="KAL3683559.1"/>
    </source>
</evidence>
<sequence>MSVEISGVLSSRDDRPTLFRHRRAHELPPVAAATPDRGSDSDLAERIQPSAEVQPEVGNHEQTPDLPAANFEENQIQQDPLGSSSEADSDDVQGMLVEGPPSVSFPKTSRRLVQLARTQHSIHEIEPTTATRRVLPVVRPADNDLEEEQQTTKRKKPNPDPSEADFER</sequence>
<accession>A0ABD3H0A6</accession>
<dbReference type="EMBL" id="JBJQOH010000006">
    <property type="protein sequence ID" value="KAL3683559.1"/>
    <property type="molecule type" value="Genomic_DNA"/>
</dbReference>
<dbReference type="Proteomes" id="UP001633002">
    <property type="component" value="Unassembled WGS sequence"/>
</dbReference>
<proteinExistence type="predicted"/>
<comment type="caution">
    <text evidence="2">The sequence shown here is derived from an EMBL/GenBank/DDBJ whole genome shotgun (WGS) entry which is preliminary data.</text>
</comment>
<reference evidence="2 3" key="1">
    <citation type="submission" date="2024-09" db="EMBL/GenBank/DDBJ databases">
        <title>Chromosome-scale assembly of Riccia sorocarpa.</title>
        <authorList>
            <person name="Paukszto L."/>
        </authorList>
    </citation>
    <scope>NUCLEOTIDE SEQUENCE [LARGE SCALE GENOMIC DNA]</scope>
    <source>
        <strain evidence="2">LP-2024</strain>
        <tissue evidence="2">Aerial parts of the thallus</tissue>
    </source>
</reference>
<feature type="compositionally biased region" description="Polar residues" evidence="1">
    <location>
        <begin position="72"/>
        <end position="86"/>
    </location>
</feature>
<keyword evidence="3" id="KW-1185">Reference proteome</keyword>
<gene>
    <name evidence="2" type="ORF">R1sor_001581</name>
</gene>
<evidence type="ECO:0000256" key="1">
    <source>
        <dbReference type="SAM" id="MobiDB-lite"/>
    </source>
</evidence>
<organism evidence="2 3">
    <name type="scientific">Riccia sorocarpa</name>
    <dbReference type="NCBI Taxonomy" id="122646"/>
    <lineage>
        <taxon>Eukaryota</taxon>
        <taxon>Viridiplantae</taxon>
        <taxon>Streptophyta</taxon>
        <taxon>Embryophyta</taxon>
        <taxon>Marchantiophyta</taxon>
        <taxon>Marchantiopsida</taxon>
        <taxon>Marchantiidae</taxon>
        <taxon>Marchantiales</taxon>
        <taxon>Ricciaceae</taxon>
        <taxon>Riccia</taxon>
    </lineage>
</organism>